<reference evidence="2" key="1">
    <citation type="journal article" date="2016" name="Nature">
        <title>Genome evolution in the allotetraploid frog Xenopus laevis.</title>
        <authorList>
            <person name="Session A.M."/>
            <person name="Uno Y."/>
            <person name="Kwon T."/>
            <person name="Chapman J.A."/>
            <person name="Toyoda A."/>
            <person name="Takahashi S."/>
            <person name="Fukui A."/>
            <person name="Hikosaka A."/>
            <person name="Suzuki A."/>
            <person name="Kondo M."/>
            <person name="van Heeringen S.J."/>
            <person name="Quigley I."/>
            <person name="Heinz S."/>
            <person name="Ogino H."/>
            <person name="Ochi H."/>
            <person name="Hellsten U."/>
            <person name="Lyons J.B."/>
            <person name="Simakov O."/>
            <person name="Putnam N."/>
            <person name="Stites J."/>
            <person name="Kuroki Y."/>
            <person name="Tanaka T."/>
            <person name="Michiue T."/>
            <person name="Watanabe M."/>
            <person name="Bogdanovic O."/>
            <person name="Lister R."/>
            <person name="Georgiou G."/>
            <person name="Paranjpe S.S."/>
            <person name="van Kruijsbergen I."/>
            <person name="Shu S."/>
            <person name="Carlson J."/>
            <person name="Kinoshita T."/>
            <person name="Ohta Y."/>
            <person name="Mawaribuchi S."/>
            <person name="Jenkins J."/>
            <person name="Grimwood J."/>
            <person name="Schmutz J."/>
            <person name="Mitros T."/>
            <person name="Mozaffari S.V."/>
            <person name="Suzuki Y."/>
            <person name="Haramoto Y."/>
            <person name="Yamamoto T.S."/>
            <person name="Takagi C."/>
            <person name="Heald R."/>
            <person name="Miller K."/>
            <person name="Haudenschild C."/>
            <person name="Kitzman J."/>
            <person name="Nakayama T."/>
            <person name="Izutsu Y."/>
            <person name="Robert J."/>
            <person name="Fortriede J."/>
            <person name="Burns K."/>
            <person name="Lotay V."/>
            <person name="Karimi K."/>
            <person name="Yasuoka Y."/>
            <person name="Dichmann D.S."/>
            <person name="Flajnik M.F."/>
            <person name="Houston D.W."/>
            <person name="Shendure J."/>
            <person name="DuPasquier L."/>
            <person name="Vize P.D."/>
            <person name="Zorn A.M."/>
            <person name="Ito M."/>
            <person name="Marcotte E.M."/>
            <person name="Wallingford J.B."/>
            <person name="Ito Y."/>
            <person name="Asashima M."/>
            <person name="Ueno N."/>
            <person name="Matsuda Y."/>
            <person name="Veenstra G.J."/>
            <person name="Fujiyama A."/>
            <person name="Harland R.M."/>
            <person name="Taira M."/>
            <person name="Rokhsar D.S."/>
        </authorList>
    </citation>
    <scope>NUCLEOTIDE SEQUENCE [LARGE SCALE GENOMIC DNA]</scope>
    <source>
        <strain evidence="2">J</strain>
    </source>
</reference>
<dbReference type="AlphaFoldDB" id="A0A974E1Y5"/>
<feature type="non-terminal residue" evidence="1">
    <location>
        <position position="1"/>
    </location>
</feature>
<dbReference type="EMBL" id="CM004466">
    <property type="protein sequence ID" value="OCU01979.1"/>
    <property type="molecule type" value="Genomic_DNA"/>
</dbReference>
<protein>
    <submittedName>
        <fullName evidence="1">Uncharacterized protein</fullName>
    </submittedName>
</protein>
<sequence length="44" mass="4738">IVEGTVNQGIFLNENLNEPNGFSLLYFGSYKNSCISNPSICGPS</sequence>
<feature type="non-terminal residue" evidence="1">
    <location>
        <position position="44"/>
    </location>
</feature>
<dbReference type="Proteomes" id="UP000694892">
    <property type="component" value="Chromosome 1L"/>
</dbReference>
<evidence type="ECO:0000313" key="1">
    <source>
        <dbReference type="EMBL" id="OCU01979.1"/>
    </source>
</evidence>
<name>A0A974E1Y5_XENLA</name>
<gene>
    <name evidence="1" type="ORF">XELAEV_1800773925mg</name>
</gene>
<accession>A0A974E1Y5</accession>
<proteinExistence type="predicted"/>
<organism evidence="1 2">
    <name type="scientific">Xenopus laevis</name>
    <name type="common">African clawed frog</name>
    <dbReference type="NCBI Taxonomy" id="8355"/>
    <lineage>
        <taxon>Eukaryota</taxon>
        <taxon>Metazoa</taxon>
        <taxon>Chordata</taxon>
        <taxon>Craniata</taxon>
        <taxon>Vertebrata</taxon>
        <taxon>Euteleostomi</taxon>
        <taxon>Amphibia</taxon>
        <taxon>Batrachia</taxon>
        <taxon>Anura</taxon>
        <taxon>Pipoidea</taxon>
        <taxon>Pipidae</taxon>
        <taxon>Xenopodinae</taxon>
        <taxon>Xenopus</taxon>
        <taxon>Xenopus</taxon>
    </lineage>
</organism>
<evidence type="ECO:0000313" key="2">
    <source>
        <dbReference type="Proteomes" id="UP000694892"/>
    </source>
</evidence>